<dbReference type="OrthoDB" id="3794686at2759"/>
<dbReference type="PANTHER" id="PTHR42085:SF2">
    <property type="entry name" value="F-BOX DOMAIN-CONTAINING PROTEIN"/>
    <property type="match status" value="1"/>
</dbReference>
<evidence type="ECO:0000313" key="1">
    <source>
        <dbReference type="EMBL" id="PSN74348.1"/>
    </source>
</evidence>
<dbReference type="PANTHER" id="PTHR42085">
    <property type="entry name" value="F-BOX DOMAIN-CONTAINING PROTEIN"/>
    <property type="match status" value="1"/>
</dbReference>
<organism evidence="1 2">
    <name type="scientific">Corynespora cassiicola Philippines</name>
    <dbReference type="NCBI Taxonomy" id="1448308"/>
    <lineage>
        <taxon>Eukaryota</taxon>
        <taxon>Fungi</taxon>
        <taxon>Dikarya</taxon>
        <taxon>Ascomycota</taxon>
        <taxon>Pezizomycotina</taxon>
        <taxon>Dothideomycetes</taxon>
        <taxon>Pleosporomycetidae</taxon>
        <taxon>Pleosporales</taxon>
        <taxon>Corynesporascaceae</taxon>
        <taxon>Corynespora</taxon>
    </lineage>
</organism>
<dbReference type="Proteomes" id="UP000240883">
    <property type="component" value="Unassembled WGS sequence"/>
</dbReference>
<dbReference type="InterPro" id="IPR038883">
    <property type="entry name" value="AN11006-like"/>
</dbReference>
<keyword evidence="2" id="KW-1185">Reference proteome</keyword>
<proteinExistence type="predicted"/>
<evidence type="ECO:0000313" key="2">
    <source>
        <dbReference type="Proteomes" id="UP000240883"/>
    </source>
</evidence>
<dbReference type="AlphaFoldDB" id="A0A2T2PAF7"/>
<reference evidence="1 2" key="1">
    <citation type="journal article" date="2018" name="Front. Microbiol.">
        <title>Genome-Wide Analysis of Corynespora cassiicola Leaf Fall Disease Putative Effectors.</title>
        <authorList>
            <person name="Lopez D."/>
            <person name="Ribeiro S."/>
            <person name="Label P."/>
            <person name="Fumanal B."/>
            <person name="Venisse J.S."/>
            <person name="Kohler A."/>
            <person name="de Oliveira R.R."/>
            <person name="Labutti K."/>
            <person name="Lipzen A."/>
            <person name="Lail K."/>
            <person name="Bauer D."/>
            <person name="Ohm R.A."/>
            <person name="Barry K.W."/>
            <person name="Spatafora J."/>
            <person name="Grigoriev I.V."/>
            <person name="Martin F.M."/>
            <person name="Pujade-Renaud V."/>
        </authorList>
    </citation>
    <scope>NUCLEOTIDE SEQUENCE [LARGE SCALE GENOMIC DNA]</scope>
    <source>
        <strain evidence="1 2">Philippines</strain>
    </source>
</reference>
<gene>
    <name evidence="1" type="ORF">BS50DRAFT_670758</name>
</gene>
<sequence length="179" mass="20505">MRTPKYLSIEQRLARRRIRKTHPKVLGPLKGDSTSTSVSPFFHLPAELRVMIYKEAMTSPSGNIEYISATKRRPGHFDLEATGANLRVTCHFIALEMSDILLEMNTLVFTDILDLIHFEKRLQQRQEAIGNTIKVKRVQIWPFGKDGYKLTVNLGDLPSDSEMEVTKQYILLEDDGPNF</sequence>
<accession>A0A2T2PAF7</accession>
<dbReference type="EMBL" id="KZ678128">
    <property type="protein sequence ID" value="PSN74348.1"/>
    <property type="molecule type" value="Genomic_DNA"/>
</dbReference>
<protein>
    <submittedName>
        <fullName evidence="1">Uncharacterized protein</fullName>
    </submittedName>
</protein>
<name>A0A2T2PAF7_CORCC</name>